<dbReference type="EMBL" id="GBRH01252470">
    <property type="protein sequence ID" value="JAD45425.1"/>
    <property type="molecule type" value="Transcribed_RNA"/>
</dbReference>
<proteinExistence type="predicted"/>
<evidence type="ECO:0000313" key="1">
    <source>
        <dbReference type="EMBL" id="JAD45425.1"/>
    </source>
</evidence>
<accession>A0A0A9A8U8</accession>
<sequence>MKHFVEHLPRYVGAAQHRVHLH</sequence>
<reference evidence="1" key="2">
    <citation type="journal article" date="2015" name="Data Brief">
        <title>Shoot transcriptome of the giant reed, Arundo donax.</title>
        <authorList>
            <person name="Barrero R.A."/>
            <person name="Guerrero F.D."/>
            <person name="Moolhuijzen P."/>
            <person name="Goolsby J.A."/>
            <person name="Tidwell J."/>
            <person name="Bellgard S.E."/>
            <person name="Bellgard M.I."/>
        </authorList>
    </citation>
    <scope>NUCLEOTIDE SEQUENCE</scope>
    <source>
        <tissue evidence="1">Shoot tissue taken approximately 20 cm above the soil surface</tissue>
    </source>
</reference>
<dbReference type="AlphaFoldDB" id="A0A0A9A8U8"/>
<protein>
    <submittedName>
        <fullName evidence="1">Uncharacterized protein</fullName>
    </submittedName>
</protein>
<organism evidence="1">
    <name type="scientific">Arundo donax</name>
    <name type="common">Giant reed</name>
    <name type="synonym">Donax arundinaceus</name>
    <dbReference type="NCBI Taxonomy" id="35708"/>
    <lineage>
        <taxon>Eukaryota</taxon>
        <taxon>Viridiplantae</taxon>
        <taxon>Streptophyta</taxon>
        <taxon>Embryophyta</taxon>
        <taxon>Tracheophyta</taxon>
        <taxon>Spermatophyta</taxon>
        <taxon>Magnoliopsida</taxon>
        <taxon>Liliopsida</taxon>
        <taxon>Poales</taxon>
        <taxon>Poaceae</taxon>
        <taxon>PACMAD clade</taxon>
        <taxon>Arundinoideae</taxon>
        <taxon>Arundineae</taxon>
        <taxon>Arundo</taxon>
    </lineage>
</organism>
<reference evidence="1" key="1">
    <citation type="submission" date="2014-09" db="EMBL/GenBank/DDBJ databases">
        <authorList>
            <person name="Magalhaes I.L.F."/>
            <person name="Oliveira U."/>
            <person name="Santos F.R."/>
            <person name="Vidigal T.H.D.A."/>
            <person name="Brescovit A.D."/>
            <person name="Santos A.J."/>
        </authorList>
    </citation>
    <scope>NUCLEOTIDE SEQUENCE</scope>
    <source>
        <tissue evidence="1">Shoot tissue taken approximately 20 cm above the soil surface</tissue>
    </source>
</reference>
<name>A0A0A9A8U8_ARUDO</name>